<dbReference type="EMBL" id="CM055099">
    <property type="protein sequence ID" value="KAJ7545638.1"/>
    <property type="molecule type" value="Genomic_DNA"/>
</dbReference>
<protein>
    <submittedName>
        <fullName evidence="1">Uncharacterized protein</fullName>
    </submittedName>
</protein>
<proteinExistence type="predicted"/>
<reference evidence="2" key="1">
    <citation type="journal article" date="2024" name="Proc. Natl. Acad. Sci. U.S.A.">
        <title>Extraordinary preservation of gene collinearity over three hundred million years revealed in homosporous lycophytes.</title>
        <authorList>
            <person name="Li C."/>
            <person name="Wickell D."/>
            <person name="Kuo L.Y."/>
            <person name="Chen X."/>
            <person name="Nie B."/>
            <person name="Liao X."/>
            <person name="Peng D."/>
            <person name="Ji J."/>
            <person name="Jenkins J."/>
            <person name="Williams M."/>
            <person name="Shu S."/>
            <person name="Plott C."/>
            <person name="Barry K."/>
            <person name="Rajasekar S."/>
            <person name="Grimwood J."/>
            <person name="Han X."/>
            <person name="Sun S."/>
            <person name="Hou Z."/>
            <person name="He W."/>
            <person name="Dai G."/>
            <person name="Sun C."/>
            <person name="Schmutz J."/>
            <person name="Leebens-Mack J.H."/>
            <person name="Li F.W."/>
            <person name="Wang L."/>
        </authorList>
    </citation>
    <scope>NUCLEOTIDE SEQUENCE [LARGE SCALE GENOMIC DNA]</scope>
    <source>
        <strain evidence="2">cv. PW_Plant_1</strain>
    </source>
</reference>
<dbReference type="Proteomes" id="UP001162992">
    <property type="component" value="Chromosome 8"/>
</dbReference>
<evidence type="ECO:0000313" key="2">
    <source>
        <dbReference type="Proteomes" id="UP001162992"/>
    </source>
</evidence>
<keyword evidence="2" id="KW-1185">Reference proteome</keyword>
<evidence type="ECO:0000313" key="1">
    <source>
        <dbReference type="EMBL" id="KAJ7545638.1"/>
    </source>
</evidence>
<gene>
    <name evidence="1" type="ORF">O6H91_08G004100</name>
</gene>
<organism evidence="1 2">
    <name type="scientific">Diphasiastrum complanatum</name>
    <name type="common">Issler's clubmoss</name>
    <name type="synonym">Lycopodium complanatum</name>
    <dbReference type="NCBI Taxonomy" id="34168"/>
    <lineage>
        <taxon>Eukaryota</taxon>
        <taxon>Viridiplantae</taxon>
        <taxon>Streptophyta</taxon>
        <taxon>Embryophyta</taxon>
        <taxon>Tracheophyta</taxon>
        <taxon>Lycopodiopsida</taxon>
        <taxon>Lycopodiales</taxon>
        <taxon>Lycopodiaceae</taxon>
        <taxon>Lycopodioideae</taxon>
        <taxon>Diphasiastrum</taxon>
    </lineage>
</organism>
<sequence length="358" mass="39853">MTTSVHGIREDFDLPQAILSALPSDPFEQLDVARKITSMALISRVEKMEVEEIKLLRKLSERDGIVSSLQERLANVEQSLEETSSRLSHALDEQILEEVKIYLISITNAEVKLTNEKAVLLTTVKKLTQEVAKLETFKRTLLQSLQAEEENSPQVDGGEKVTSLGSVSTRNKEYFTKEDYASLSKTRSASDLLMSDGVHSEQHPLEEASKHGIRNESPHSLTSLPTSKLSPPGSPLKRSTTVSPMQLHLPDAANRMSLNERSPIHFSLPASQPTTAPNSPPGGGTLPARTSKVDGKEFFRQARGRLSYEQFSVFLESIKELNAHKQTREDTLKKAEQIFGPQNADLYADFETLLSRHH</sequence>
<accession>A0ACC2CUA8</accession>
<name>A0ACC2CUA8_DIPCM</name>
<comment type="caution">
    <text evidence="1">The sequence shown here is derived from an EMBL/GenBank/DDBJ whole genome shotgun (WGS) entry which is preliminary data.</text>
</comment>